<dbReference type="InterPro" id="IPR050481">
    <property type="entry name" value="UDP-glycosyltransf_plant"/>
</dbReference>
<organism evidence="2 3">
    <name type="scientific">Cucumis sativus</name>
    <name type="common">Cucumber</name>
    <dbReference type="NCBI Taxonomy" id="3659"/>
    <lineage>
        <taxon>Eukaryota</taxon>
        <taxon>Viridiplantae</taxon>
        <taxon>Streptophyta</taxon>
        <taxon>Embryophyta</taxon>
        <taxon>Tracheophyta</taxon>
        <taxon>Spermatophyta</taxon>
        <taxon>Magnoliopsida</taxon>
        <taxon>eudicotyledons</taxon>
        <taxon>Gunneridae</taxon>
        <taxon>Pentapetalae</taxon>
        <taxon>rosids</taxon>
        <taxon>fabids</taxon>
        <taxon>Cucurbitales</taxon>
        <taxon>Cucurbitaceae</taxon>
        <taxon>Benincaseae</taxon>
        <taxon>Cucumis</taxon>
    </lineage>
</organism>
<dbReference type="GO" id="GO:0035251">
    <property type="term" value="F:UDP-glucosyltransferase activity"/>
    <property type="evidence" value="ECO:0007669"/>
    <property type="project" value="InterPro"/>
</dbReference>
<reference evidence="2 3" key="1">
    <citation type="journal article" date="2009" name="Nat. Genet.">
        <title>The genome of the cucumber, Cucumis sativus L.</title>
        <authorList>
            <person name="Huang S."/>
            <person name="Li R."/>
            <person name="Zhang Z."/>
            <person name="Li L."/>
            <person name="Gu X."/>
            <person name="Fan W."/>
            <person name="Lucas W.J."/>
            <person name="Wang X."/>
            <person name="Xie B."/>
            <person name="Ni P."/>
            <person name="Ren Y."/>
            <person name="Zhu H."/>
            <person name="Li J."/>
            <person name="Lin K."/>
            <person name="Jin W."/>
            <person name="Fei Z."/>
            <person name="Li G."/>
            <person name="Staub J."/>
            <person name="Kilian A."/>
            <person name="van der Vossen E.A."/>
            <person name="Wu Y."/>
            <person name="Guo J."/>
            <person name="He J."/>
            <person name="Jia Z."/>
            <person name="Ren Y."/>
            <person name="Tian G."/>
            <person name="Lu Y."/>
            <person name="Ruan J."/>
            <person name="Qian W."/>
            <person name="Wang M."/>
            <person name="Huang Q."/>
            <person name="Li B."/>
            <person name="Xuan Z."/>
            <person name="Cao J."/>
            <person name="Asan"/>
            <person name="Wu Z."/>
            <person name="Zhang J."/>
            <person name="Cai Q."/>
            <person name="Bai Y."/>
            <person name="Zhao B."/>
            <person name="Han Y."/>
            <person name="Li Y."/>
            <person name="Li X."/>
            <person name="Wang S."/>
            <person name="Shi Q."/>
            <person name="Liu S."/>
            <person name="Cho W.K."/>
            <person name="Kim J.Y."/>
            <person name="Xu Y."/>
            <person name="Heller-Uszynska K."/>
            <person name="Miao H."/>
            <person name="Cheng Z."/>
            <person name="Zhang S."/>
            <person name="Wu J."/>
            <person name="Yang Y."/>
            <person name="Kang H."/>
            <person name="Li M."/>
            <person name="Liang H."/>
            <person name="Ren X."/>
            <person name="Shi Z."/>
            <person name="Wen M."/>
            <person name="Jian M."/>
            <person name="Yang H."/>
            <person name="Zhang G."/>
            <person name="Yang Z."/>
            <person name="Chen R."/>
            <person name="Liu S."/>
            <person name="Li J."/>
            <person name="Ma L."/>
            <person name="Liu H."/>
            <person name="Zhou Y."/>
            <person name="Zhao J."/>
            <person name="Fang X."/>
            <person name="Li G."/>
            <person name="Fang L."/>
            <person name="Li Y."/>
            <person name="Liu D."/>
            <person name="Zheng H."/>
            <person name="Zhang Y."/>
            <person name="Qin N."/>
            <person name="Li Z."/>
            <person name="Yang G."/>
            <person name="Yang S."/>
            <person name="Bolund L."/>
            <person name="Kristiansen K."/>
            <person name="Zheng H."/>
            <person name="Li S."/>
            <person name="Zhang X."/>
            <person name="Yang H."/>
            <person name="Wang J."/>
            <person name="Sun R."/>
            <person name="Zhang B."/>
            <person name="Jiang S."/>
            <person name="Wang J."/>
            <person name="Du Y."/>
            <person name="Li S."/>
        </authorList>
    </citation>
    <scope>NUCLEOTIDE SEQUENCE [LARGE SCALE GENOMIC DNA]</scope>
    <source>
        <strain evidence="3">cv. 9930</strain>
    </source>
</reference>
<reference evidence="2 3" key="4">
    <citation type="journal article" date="2011" name="BMC Genomics">
        <title>RNA-Seq improves annotation of protein-coding genes in the cucumber genome.</title>
        <authorList>
            <person name="Li Z."/>
            <person name="Zhang Z."/>
            <person name="Yan P."/>
            <person name="Huang S."/>
            <person name="Fei Z."/>
            <person name="Lin K."/>
        </authorList>
    </citation>
    <scope>NUCLEOTIDE SEQUENCE [LARGE SCALE GENOMIC DNA]</scope>
    <source>
        <strain evidence="3">cv. 9930</strain>
    </source>
</reference>
<reference evidence="2 3" key="2">
    <citation type="journal article" date="2009" name="PLoS ONE">
        <title>An integrated genetic and cytogenetic map of the cucumber genome.</title>
        <authorList>
            <person name="Ren Y."/>
            <person name="Zhang Z."/>
            <person name="Liu J."/>
            <person name="Staub J.E."/>
            <person name="Han Y."/>
            <person name="Cheng Z."/>
            <person name="Li X."/>
            <person name="Lu J."/>
            <person name="Miao H."/>
            <person name="Kang H."/>
            <person name="Xie B."/>
            <person name="Gu X."/>
            <person name="Wang X."/>
            <person name="Du Y."/>
            <person name="Jin W."/>
            <person name="Huang S."/>
        </authorList>
    </citation>
    <scope>NUCLEOTIDE SEQUENCE [LARGE SCALE GENOMIC DNA]</scope>
    <source>
        <strain evidence="3">cv. 9930</strain>
    </source>
</reference>
<evidence type="ECO:0000256" key="1">
    <source>
        <dbReference type="ARBA" id="ARBA00009995"/>
    </source>
</evidence>
<dbReference type="OMA" id="WFEYHER"/>
<proteinExistence type="inferred from homology"/>
<dbReference type="Gene3D" id="3.40.50.2000">
    <property type="entry name" value="Glycogen Phosphorylase B"/>
    <property type="match status" value="2"/>
</dbReference>
<dbReference type="PANTHER" id="PTHR48048:SF45">
    <property type="entry name" value="GLYCOSYLTRANSFERASE"/>
    <property type="match status" value="1"/>
</dbReference>
<name>A0A0A0KZX3_CUCSA</name>
<accession>A0A0A0KZX3</accession>
<dbReference type="STRING" id="3659.A0A0A0KZX3"/>
<protein>
    <submittedName>
        <fullName evidence="2">Uncharacterized protein</fullName>
    </submittedName>
</protein>
<comment type="similarity">
    <text evidence="1">Belongs to the UDP-glycosyltransferase family.</text>
</comment>
<gene>
    <name evidence="2" type="ORF">Csa_4G620560</name>
</gene>
<dbReference type="SUPFAM" id="SSF53756">
    <property type="entry name" value="UDP-Glycosyltransferase/glycogen phosphorylase"/>
    <property type="match status" value="1"/>
</dbReference>
<sequence length="110" mass="12512">MKGILINTFEELESHVIYSLSTDSSLQLPPLYSVGPVLHLKKNIETMDRVDVLKWLDDQPPPSVVFLCFGSRGSFEKDQVEEIGRALFHLVPPPTVGTKWDENSNRLYKL</sequence>
<evidence type="ECO:0000313" key="2">
    <source>
        <dbReference type="EMBL" id="KGN54993.1"/>
    </source>
</evidence>
<dbReference type="Gramene" id="KGN54993">
    <property type="protein sequence ID" value="KGN54993"/>
    <property type="gene ID" value="Csa_4G620560"/>
</dbReference>
<dbReference type="Proteomes" id="UP000029981">
    <property type="component" value="Chromosome 4"/>
</dbReference>
<dbReference type="AlphaFoldDB" id="A0A0A0KZX3"/>
<dbReference type="EMBL" id="CM002925">
    <property type="protein sequence ID" value="KGN54993.1"/>
    <property type="molecule type" value="Genomic_DNA"/>
</dbReference>
<evidence type="ECO:0000313" key="3">
    <source>
        <dbReference type="Proteomes" id="UP000029981"/>
    </source>
</evidence>
<keyword evidence="3" id="KW-1185">Reference proteome</keyword>
<dbReference type="PANTHER" id="PTHR48048">
    <property type="entry name" value="GLYCOSYLTRANSFERASE"/>
    <property type="match status" value="1"/>
</dbReference>
<reference evidence="2 3" key="3">
    <citation type="journal article" date="2010" name="BMC Genomics">
        <title>Transcriptome sequencing and comparative analysis of cucumber flowers with different sex types.</title>
        <authorList>
            <person name="Guo S."/>
            <person name="Zheng Y."/>
            <person name="Joung J.G."/>
            <person name="Liu S."/>
            <person name="Zhang Z."/>
            <person name="Crasta O.R."/>
            <person name="Sobral B.W."/>
            <person name="Xu Y."/>
            <person name="Huang S."/>
            <person name="Fei Z."/>
        </authorList>
    </citation>
    <scope>NUCLEOTIDE SEQUENCE [LARGE SCALE GENOMIC DNA]</scope>
    <source>
        <strain evidence="3">cv. 9930</strain>
    </source>
</reference>